<dbReference type="EMBL" id="CP009043">
    <property type="protein sequence ID" value="AII15207.1"/>
    <property type="molecule type" value="Genomic_DNA"/>
</dbReference>
<name>A0A076FCT6_9BACT</name>
<organism evidence="1 2">
    <name type="scientific">Campylobacter iguaniorum</name>
    <dbReference type="NCBI Taxonomy" id="1244531"/>
    <lineage>
        <taxon>Bacteria</taxon>
        <taxon>Pseudomonadati</taxon>
        <taxon>Campylobacterota</taxon>
        <taxon>Epsilonproteobacteria</taxon>
        <taxon>Campylobacterales</taxon>
        <taxon>Campylobacteraceae</taxon>
        <taxon>Campylobacter</taxon>
    </lineage>
</organism>
<protein>
    <submittedName>
        <fullName evidence="1">Uncharacterized protein</fullName>
    </submittedName>
</protein>
<dbReference type="eggNOG" id="ENOG50318GW">
    <property type="taxonomic scope" value="Bacteria"/>
</dbReference>
<dbReference type="RefSeq" id="WP_038454903.1">
    <property type="nucleotide sequence ID" value="NZ_CP009043.1"/>
</dbReference>
<dbReference type="STRING" id="1244531.CIG2463D_1575"/>
<dbReference type="PATRIC" id="fig|1244531.5.peg.1580"/>
<gene>
    <name evidence="1" type="ORF">CIG1485E_1384</name>
</gene>
<evidence type="ECO:0000313" key="2">
    <source>
        <dbReference type="Proteomes" id="UP000028486"/>
    </source>
</evidence>
<dbReference type="AlphaFoldDB" id="A0A076FCT6"/>
<dbReference type="Proteomes" id="UP000028486">
    <property type="component" value="Chromosome"/>
</dbReference>
<evidence type="ECO:0000313" key="1">
    <source>
        <dbReference type="EMBL" id="AII15207.1"/>
    </source>
</evidence>
<keyword evidence="2" id="KW-1185">Reference proteome</keyword>
<dbReference type="KEGG" id="caj:CIG1485E_1384"/>
<sequence>MASWIRKFLSSLYISVVIEDKECQVYGVLVKNGKILKTMEAVFDCNSLRVDPKFNEYIKRQEANVHSLYVSALLYNPKQWAVPTITKDGYEKFNIDFNNANIVFMPGDWSIFIPKAEFSNLTTFLNGLEPNLVYSPFALLYDKIIKNGAKSGEILYIYNQKDCVSMMVFRDNQMKFSAFFVTAKARDSFRDDRDLKPEDTTDLDNIILTEEDKFNELGSLDDLGNVVGSGKKDTFEDIQNIESDIGKTLEDSVRDIGKETVLLNDIRSAILEYYKNNLYDSDFIEEIVIFDSDKLNKSFIDTLNSELMIKAQIEPINTIKDMSEIMIRELKQ</sequence>
<accession>A0A076FCT6</accession>
<dbReference type="HOGENOM" id="CLU_067822_0_0_7"/>
<proteinExistence type="predicted"/>
<reference evidence="2" key="1">
    <citation type="journal article" date="2014" name="Genome Announc.">
        <title>Complete Genome Sequence of Campylobacter iguaniorum Strain 1485ET, Isolated from a Bearded Dragon (Pogona vitticeps).</title>
        <authorList>
            <person name="Gilbert M.J."/>
            <person name="Miller W.G."/>
            <person name="Yee E."/>
            <person name="Kik M."/>
            <person name="Wagenaar J.A."/>
            <person name="Duim B."/>
        </authorList>
    </citation>
    <scope>NUCLEOTIDE SEQUENCE [LARGE SCALE GENOMIC DNA]</scope>
    <source>
        <strain evidence="2">1485E</strain>
    </source>
</reference>
<dbReference type="OrthoDB" id="5361769at2"/>